<dbReference type="PRINTS" id="PR01438">
    <property type="entry name" value="UNVRSLSTRESS"/>
</dbReference>
<dbReference type="Gene3D" id="3.40.50.620">
    <property type="entry name" value="HUPs"/>
    <property type="match status" value="2"/>
</dbReference>
<dbReference type="InterPro" id="IPR006016">
    <property type="entry name" value="UspA"/>
</dbReference>
<dbReference type="PANTHER" id="PTHR46553">
    <property type="entry name" value="ADENINE NUCLEOTIDE ALPHA HYDROLASES-LIKE SUPERFAMILY PROTEIN"/>
    <property type="match status" value="1"/>
</dbReference>
<evidence type="ECO:0000313" key="5">
    <source>
        <dbReference type="Proteomes" id="UP000677413"/>
    </source>
</evidence>
<feature type="domain" description="UspA" evidence="3">
    <location>
        <begin position="107"/>
        <end position="181"/>
    </location>
</feature>
<accession>A0A940Y5F9</accession>
<dbReference type="InterPro" id="IPR014729">
    <property type="entry name" value="Rossmann-like_a/b/a_fold"/>
</dbReference>
<feature type="compositionally biased region" description="Basic and acidic residues" evidence="2">
    <location>
        <begin position="188"/>
        <end position="208"/>
    </location>
</feature>
<dbReference type="InterPro" id="IPR006015">
    <property type="entry name" value="Universal_stress_UspA"/>
</dbReference>
<dbReference type="PANTHER" id="PTHR46553:SF3">
    <property type="entry name" value="ADENINE NUCLEOTIDE ALPHA HYDROLASES-LIKE SUPERFAMILY PROTEIN"/>
    <property type="match status" value="1"/>
</dbReference>
<evidence type="ECO:0000259" key="3">
    <source>
        <dbReference type="Pfam" id="PF00582"/>
    </source>
</evidence>
<feature type="region of interest" description="Disordered" evidence="2">
    <location>
        <begin position="188"/>
        <end position="219"/>
    </location>
</feature>
<comment type="similarity">
    <text evidence="1">Belongs to the universal stress protein A family.</text>
</comment>
<gene>
    <name evidence="4" type="ORF">J8N05_46280</name>
</gene>
<evidence type="ECO:0000313" key="4">
    <source>
        <dbReference type="EMBL" id="MBQ0855575.1"/>
    </source>
</evidence>
<sequence length="359" mass="37622">MRDEQGRARTMRRDIRTVTVGVDGSRAGLDAADWAAREAERRRLTLRLLHAGGEPTASVPVPGSGLGPTPVPGAAPGCVPRPRARGARTRPALEQPAVPARELQRGILDRAAVRLSYAHPTLQIAARRTDTPALPALLEAATESETVVLGSRGFSGFTGFLVGSVALAVAADAACPVVLVRAGELPPDERVPEERVPEERVPDERVPDDAGGDTTSPARTPYLPVVLGLDLEEPADELIGYAFDAAGVRAAPLHVVHAWTLPPLREGAGGAGEPGDTAAQQDARERFLAAALGPWRHKFPQTEVSEEVVYGHAGHHLLKASTRAGLLVVGRSVAGAGLGRAAHSLVHHSTCPVAVVPHD</sequence>
<comment type="caution">
    <text evidence="4">The sequence shown here is derived from an EMBL/GenBank/DDBJ whole genome shotgun (WGS) entry which is preliminary data.</text>
</comment>
<organism evidence="4 5">
    <name type="scientific">Streptomyces liliiviolaceus</name>
    <dbReference type="NCBI Taxonomy" id="2823109"/>
    <lineage>
        <taxon>Bacteria</taxon>
        <taxon>Bacillati</taxon>
        <taxon>Actinomycetota</taxon>
        <taxon>Actinomycetes</taxon>
        <taxon>Kitasatosporales</taxon>
        <taxon>Streptomycetaceae</taxon>
        <taxon>Streptomyces</taxon>
    </lineage>
</organism>
<feature type="domain" description="UspA" evidence="3">
    <location>
        <begin position="222"/>
        <end position="357"/>
    </location>
</feature>
<feature type="domain" description="UspA" evidence="3">
    <location>
        <begin position="16"/>
        <end position="52"/>
    </location>
</feature>
<evidence type="ECO:0000256" key="1">
    <source>
        <dbReference type="ARBA" id="ARBA00008791"/>
    </source>
</evidence>
<dbReference type="EMBL" id="JAGPYQ010000002">
    <property type="protein sequence ID" value="MBQ0855575.1"/>
    <property type="molecule type" value="Genomic_DNA"/>
</dbReference>
<dbReference type="Proteomes" id="UP000677413">
    <property type="component" value="Unassembled WGS sequence"/>
</dbReference>
<keyword evidence="5" id="KW-1185">Reference proteome</keyword>
<proteinExistence type="inferred from homology"/>
<dbReference type="SUPFAM" id="SSF52402">
    <property type="entry name" value="Adenine nucleotide alpha hydrolases-like"/>
    <property type="match status" value="2"/>
</dbReference>
<dbReference type="Pfam" id="PF00582">
    <property type="entry name" value="Usp"/>
    <property type="match status" value="3"/>
</dbReference>
<protein>
    <submittedName>
        <fullName evidence="4">Universal stress protein</fullName>
    </submittedName>
</protein>
<dbReference type="AlphaFoldDB" id="A0A940Y5F9"/>
<evidence type="ECO:0000256" key="2">
    <source>
        <dbReference type="SAM" id="MobiDB-lite"/>
    </source>
</evidence>
<name>A0A940Y5F9_9ACTN</name>
<reference evidence="4 5" key="1">
    <citation type="submission" date="2021-04" db="EMBL/GenBank/DDBJ databases">
        <authorList>
            <person name="Tang X."/>
            <person name="Zhou X."/>
            <person name="Chen X."/>
            <person name="Cernava T."/>
            <person name="Zhang C."/>
        </authorList>
    </citation>
    <scope>NUCLEOTIDE SEQUENCE [LARGE SCALE GENOMIC DNA]</scope>
    <source>
        <strain evidence="4 5">BH-SS-21</strain>
    </source>
</reference>